<name>A0A0A9D0J7_ARUDO</name>
<proteinExistence type="predicted"/>
<evidence type="ECO:0000313" key="1">
    <source>
        <dbReference type="EMBL" id="JAD81381.1"/>
    </source>
</evidence>
<organism evidence="1">
    <name type="scientific">Arundo donax</name>
    <name type="common">Giant reed</name>
    <name type="synonym">Donax arundinaceus</name>
    <dbReference type="NCBI Taxonomy" id="35708"/>
    <lineage>
        <taxon>Eukaryota</taxon>
        <taxon>Viridiplantae</taxon>
        <taxon>Streptophyta</taxon>
        <taxon>Embryophyta</taxon>
        <taxon>Tracheophyta</taxon>
        <taxon>Spermatophyta</taxon>
        <taxon>Magnoliopsida</taxon>
        <taxon>Liliopsida</taxon>
        <taxon>Poales</taxon>
        <taxon>Poaceae</taxon>
        <taxon>PACMAD clade</taxon>
        <taxon>Arundinoideae</taxon>
        <taxon>Arundineae</taxon>
        <taxon>Arundo</taxon>
    </lineage>
</organism>
<accession>A0A0A9D0J7</accession>
<sequence length="66" mass="8150">MLSGSFFRLHVFQNPLIIPWKYLDKFWKKIIKIRQYIFSQNTFSVTPVLFYHHFQCDNVILFLHMI</sequence>
<dbReference type="AlphaFoldDB" id="A0A0A9D0J7"/>
<reference evidence="1" key="2">
    <citation type="journal article" date="2015" name="Data Brief">
        <title>Shoot transcriptome of the giant reed, Arundo donax.</title>
        <authorList>
            <person name="Barrero R.A."/>
            <person name="Guerrero F.D."/>
            <person name="Moolhuijzen P."/>
            <person name="Goolsby J.A."/>
            <person name="Tidwell J."/>
            <person name="Bellgard S.E."/>
            <person name="Bellgard M.I."/>
        </authorList>
    </citation>
    <scope>NUCLEOTIDE SEQUENCE</scope>
    <source>
        <tissue evidence="1">Shoot tissue taken approximately 20 cm above the soil surface</tissue>
    </source>
</reference>
<reference evidence="1" key="1">
    <citation type="submission" date="2014-09" db="EMBL/GenBank/DDBJ databases">
        <authorList>
            <person name="Magalhaes I.L.F."/>
            <person name="Oliveira U."/>
            <person name="Santos F.R."/>
            <person name="Vidigal T.H.D.A."/>
            <person name="Brescovit A.D."/>
            <person name="Santos A.J."/>
        </authorList>
    </citation>
    <scope>NUCLEOTIDE SEQUENCE</scope>
    <source>
        <tissue evidence="1">Shoot tissue taken approximately 20 cm above the soil surface</tissue>
    </source>
</reference>
<dbReference type="EMBL" id="GBRH01216514">
    <property type="protein sequence ID" value="JAD81381.1"/>
    <property type="molecule type" value="Transcribed_RNA"/>
</dbReference>
<protein>
    <submittedName>
        <fullName evidence="1">Similar to GLT1 (NADH-dependent glutamate synthase 1 gene)</fullName>
    </submittedName>
</protein>